<gene>
    <name evidence="1" type="ORF">MEDL_13165</name>
</gene>
<reference evidence="1" key="1">
    <citation type="submission" date="2021-03" db="EMBL/GenBank/DDBJ databases">
        <authorList>
            <person name="Bekaert M."/>
        </authorList>
    </citation>
    <scope>NUCLEOTIDE SEQUENCE</scope>
</reference>
<name>A0A8S3QZE1_MYTED</name>
<sequence length="182" mass="19944">MAGIWDDNELTQKENIEREELALDEIFTKRHIADNTKTSLEQLYQEFQAIEKKMQKELTPVKQKIETSPYIASTPLNKPPAFGFLPMMSIDQTTQPESKAGAIPASSDKGSVQGPSALHGTISGMVTQSPFKCIEGTSTEHKPQHYITPTTATFASSYVGTPYVAQGIHVCTPLHVACTSCK</sequence>
<keyword evidence="2" id="KW-1185">Reference proteome</keyword>
<dbReference type="EMBL" id="CAJPWZ010000676">
    <property type="protein sequence ID" value="CAG2198326.1"/>
    <property type="molecule type" value="Genomic_DNA"/>
</dbReference>
<evidence type="ECO:0000313" key="2">
    <source>
        <dbReference type="Proteomes" id="UP000683360"/>
    </source>
</evidence>
<dbReference type="AlphaFoldDB" id="A0A8S3QZE1"/>
<evidence type="ECO:0000313" key="1">
    <source>
        <dbReference type="EMBL" id="CAG2198326.1"/>
    </source>
</evidence>
<proteinExistence type="predicted"/>
<accession>A0A8S3QZE1</accession>
<protein>
    <submittedName>
        <fullName evidence="1">Uncharacterized protein</fullName>
    </submittedName>
</protein>
<comment type="caution">
    <text evidence="1">The sequence shown here is derived from an EMBL/GenBank/DDBJ whole genome shotgun (WGS) entry which is preliminary data.</text>
</comment>
<organism evidence="1 2">
    <name type="scientific">Mytilus edulis</name>
    <name type="common">Blue mussel</name>
    <dbReference type="NCBI Taxonomy" id="6550"/>
    <lineage>
        <taxon>Eukaryota</taxon>
        <taxon>Metazoa</taxon>
        <taxon>Spiralia</taxon>
        <taxon>Lophotrochozoa</taxon>
        <taxon>Mollusca</taxon>
        <taxon>Bivalvia</taxon>
        <taxon>Autobranchia</taxon>
        <taxon>Pteriomorphia</taxon>
        <taxon>Mytilida</taxon>
        <taxon>Mytiloidea</taxon>
        <taxon>Mytilidae</taxon>
        <taxon>Mytilinae</taxon>
        <taxon>Mytilus</taxon>
    </lineage>
</organism>
<dbReference type="Proteomes" id="UP000683360">
    <property type="component" value="Unassembled WGS sequence"/>
</dbReference>